<evidence type="ECO:0000256" key="4">
    <source>
        <dbReference type="ARBA" id="ARBA00023015"/>
    </source>
</evidence>
<name>H7EIH4_9SPIR</name>
<comment type="cofactor">
    <cofactor evidence="7">
        <name>Zn(2+)</name>
        <dbReference type="ChEBI" id="CHEBI:29105"/>
    </cofactor>
    <text evidence="7">Binds 1 zinc ion per subunit.</text>
</comment>
<feature type="binding site" evidence="7">
    <location>
        <position position="136"/>
    </location>
    <ligand>
        <name>Zn(2+)</name>
        <dbReference type="ChEBI" id="CHEBI:29105"/>
    </ligand>
</feature>
<evidence type="ECO:0000256" key="3">
    <source>
        <dbReference type="ARBA" id="ARBA00022833"/>
    </source>
</evidence>
<keyword evidence="3 7" id="KW-0862">Zinc</keyword>
<evidence type="ECO:0000256" key="1">
    <source>
        <dbReference type="ARBA" id="ARBA00007957"/>
    </source>
</evidence>
<dbReference type="AlphaFoldDB" id="H7EIH4"/>
<evidence type="ECO:0000256" key="2">
    <source>
        <dbReference type="ARBA" id="ARBA00022491"/>
    </source>
</evidence>
<dbReference type="STRING" id="907348.TresaDRAFT_1905"/>
<evidence type="ECO:0000256" key="6">
    <source>
        <dbReference type="ARBA" id="ARBA00023163"/>
    </source>
</evidence>
<dbReference type="Proteomes" id="UP000003571">
    <property type="component" value="Unassembled WGS sequence"/>
</dbReference>
<sequence>MMEKNFSQAIAAKGIRPSMQRTAIYEYLCTHPTHPTVDAVYRSLSATHPTLSRTTVYSTLRLLAEHGLVQAITIEDDELRYDAETKPHIHFKCRKCGRIDDVFIGGKIVEFNSTCASSVGNGCKVDAIQTNVWGLCAECAAKSASS</sequence>
<dbReference type="PATRIC" id="fig|907348.3.peg.618"/>
<dbReference type="GO" id="GO:0008270">
    <property type="term" value="F:zinc ion binding"/>
    <property type="evidence" value="ECO:0007669"/>
    <property type="project" value="TreeGrafter"/>
</dbReference>
<keyword evidence="5" id="KW-0238">DNA-binding</keyword>
<dbReference type="Gene3D" id="1.10.10.10">
    <property type="entry name" value="Winged helix-like DNA-binding domain superfamily/Winged helix DNA-binding domain"/>
    <property type="match status" value="1"/>
</dbReference>
<keyword evidence="2" id="KW-0678">Repressor</keyword>
<dbReference type="RefSeq" id="WP_002702753.1">
    <property type="nucleotide sequence ID" value="NZ_AGRW01000036.1"/>
</dbReference>
<dbReference type="SUPFAM" id="SSF46785">
    <property type="entry name" value="Winged helix' DNA-binding domain"/>
    <property type="match status" value="1"/>
</dbReference>
<evidence type="ECO:0000313" key="9">
    <source>
        <dbReference type="Proteomes" id="UP000003571"/>
    </source>
</evidence>
<organism evidence="8 9">
    <name type="scientific">Treponema saccharophilum DSM 2985</name>
    <dbReference type="NCBI Taxonomy" id="907348"/>
    <lineage>
        <taxon>Bacteria</taxon>
        <taxon>Pseudomonadati</taxon>
        <taxon>Spirochaetota</taxon>
        <taxon>Spirochaetia</taxon>
        <taxon>Spirochaetales</taxon>
        <taxon>Treponemataceae</taxon>
        <taxon>Treponema</taxon>
    </lineage>
</organism>
<protein>
    <submittedName>
        <fullName evidence="8">Ferric uptake regulator, Fur family</fullName>
    </submittedName>
</protein>
<dbReference type="OrthoDB" id="8659436at2"/>
<gene>
    <name evidence="8" type="ORF">TresaDRAFT_1905</name>
</gene>
<evidence type="ECO:0000256" key="5">
    <source>
        <dbReference type="ARBA" id="ARBA00023125"/>
    </source>
</evidence>
<feature type="binding site" evidence="7">
    <location>
        <position position="93"/>
    </location>
    <ligand>
        <name>Zn(2+)</name>
        <dbReference type="ChEBI" id="CHEBI:29105"/>
    </ligand>
</feature>
<evidence type="ECO:0000256" key="7">
    <source>
        <dbReference type="PIRSR" id="PIRSR602481-1"/>
    </source>
</evidence>
<dbReference type="InterPro" id="IPR002481">
    <property type="entry name" value="FUR"/>
</dbReference>
<dbReference type="eggNOG" id="COG0735">
    <property type="taxonomic scope" value="Bacteria"/>
</dbReference>
<dbReference type="InterPro" id="IPR036388">
    <property type="entry name" value="WH-like_DNA-bd_sf"/>
</dbReference>
<dbReference type="GO" id="GO:0045892">
    <property type="term" value="P:negative regulation of DNA-templated transcription"/>
    <property type="evidence" value="ECO:0007669"/>
    <property type="project" value="TreeGrafter"/>
</dbReference>
<dbReference type="GO" id="GO:0003700">
    <property type="term" value="F:DNA-binding transcription factor activity"/>
    <property type="evidence" value="ECO:0007669"/>
    <property type="project" value="InterPro"/>
</dbReference>
<dbReference type="InterPro" id="IPR043135">
    <property type="entry name" value="Fur_C"/>
</dbReference>
<proteinExistence type="inferred from homology"/>
<dbReference type="GO" id="GO:0000976">
    <property type="term" value="F:transcription cis-regulatory region binding"/>
    <property type="evidence" value="ECO:0007669"/>
    <property type="project" value="TreeGrafter"/>
</dbReference>
<dbReference type="PANTHER" id="PTHR33202:SF8">
    <property type="entry name" value="PEROXIDE-RESPONSIVE REPRESSOR PERR"/>
    <property type="match status" value="1"/>
</dbReference>
<keyword evidence="4" id="KW-0805">Transcription regulation</keyword>
<feature type="binding site" evidence="7">
    <location>
        <position position="96"/>
    </location>
    <ligand>
        <name>Zn(2+)</name>
        <dbReference type="ChEBI" id="CHEBI:29105"/>
    </ligand>
</feature>
<comment type="caution">
    <text evidence="8">The sequence shown here is derived from an EMBL/GenBank/DDBJ whole genome shotgun (WGS) entry which is preliminary data.</text>
</comment>
<dbReference type="PANTHER" id="PTHR33202">
    <property type="entry name" value="ZINC UPTAKE REGULATION PROTEIN"/>
    <property type="match status" value="1"/>
</dbReference>
<dbReference type="CDD" id="cd07153">
    <property type="entry name" value="Fur_like"/>
    <property type="match status" value="1"/>
</dbReference>
<reference evidence="8 9" key="1">
    <citation type="submission" date="2011-09" db="EMBL/GenBank/DDBJ databases">
        <title>The draft genome of Treponema saccharophilum DSM 2985.</title>
        <authorList>
            <consortium name="US DOE Joint Genome Institute (JGI-PGF)"/>
            <person name="Lucas S."/>
            <person name="Copeland A."/>
            <person name="Lapidus A."/>
            <person name="Glavina del Rio T."/>
            <person name="Dalin E."/>
            <person name="Tice H."/>
            <person name="Bruce D."/>
            <person name="Goodwin L."/>
            <person name="Pitluck S."/>
            <person name="Peters L."/>
            <person name="Kyrpides N."/>
            <person name="Mavromatis K."/>
            <person name="Ivanova N."/>
            <person name="Markowitz V."/>
            <person name="Cheng J.-F."/>
            <person name="Hugenholtz P."/>
            <person name="Woyke T."/>
            <person name="Wu D."/>
            <person name="Gronow S."/>
            <person name="Wellnitz S."/>
            <person name="Brambilla E."/>
            <person name="Klenk H.-P."/>
            <person name="Eisen J.A."/>
        </authorList>
    </citation>
    <scope>NUCLEOTIDE SEQUENCE [LARGE SCALE GENOMIC DNA]</scope>
    <source>
        <strain evidence="8 9">DSM 2985</strain>
    </source>
</reference>
<dbReference type="GO" id="GO:1900376">
    <property type="term" value="P:regulation of secondary metabolite biosynthetic process"/>
    <property type="evidence" value="ECO:0007669"/>
    <property type="project" value="TreeGrafter"/>
</dbReference>
<dbReference type="Pfam" id="PF01475">
    <property type="entry name" value="FUR"/>
    <property type="match status" value="1"/>
</dbReference>
<keyword evidence="6" id="KW-0804">Transcription</keyword>
<dbReference type="InterPro" id="IPR036390">
    <property type="entry name" value="WH_DNA-bd_sf"/>
</dbReference>
<keyword evidence="9" id="KW-1185">Reference proteome</keyword>
<dbReference type="Gene3D" id="3.30.1490.190">
    <property type="match status" value="1"/>
</dbReference>
<keyword evidence="7" id="KW-0479">Metal-binding</keyword>
<dbReference type="EMBL" id="AGRW01000036">
    <property type="protein sequence ID" value="EIC02625.1"/>
    <property type="molecule type" value="Genomic_DNA"/>
</dbReference>
<accession>H7EIH4</accession>
<evidence type="ECO:0000313" key="8">
    <source>
        <dbReference type="EMBL" id="EIC02625.1"/>
    </source>
</evidence>
<comment type="similarity">
    <text evidence="1">Belongs to the Fur family.</text>
</comment>
<feature type="binding site" evidence="7">
    <location>
        <position position="139"/>
    </location>
    <ligand>
        <name>Zn(2+)</name>
        <dbReference type="ChEBI" id="CHEBI:29105"/>
    </ligand>
</feature>